<name>A0A9W9GD58_9EURO</name>
<keyword evidence="14 15" id="KW-0539">Nucleus</keyword>
<sequence>MDNDYDDTNRAFLQAFMGRSSMNFEEIQPILAAILSIREDREIDPDDITEEHLTSYVAAANTAISQFDFEIRSSLRQTSKRNDEENTESAPTRVYALVNTTSDSLTQLATSYSADEIAFLKRVLDYMFETNNTRLCEGMVITPMQAVNLRTATEANRRRSTMTETQPAQGGAANNLSLTQAETMMKQLVEEGWFEKSEKSYFSLTPRGLMELRGWLVAEYNDDESDGRRADRIKFCAACKDIITVGQRCGDRDCPGRLHDHCMRNFFRIHRAEKCPVCKQDWPGDKYVGERAVRAMNRKRTSDARQSIRSPMVIRGLDGNEDEDGTGDEEVGSGEEAGGDEEEG</sequence>
<keyword evidence="9 15" id="KW-0863">Zinc-finger</keyword>
<proteinExistence type="inferred from homology"/>
<dbReference type="GO" id="GO:0061630">
    <property type="term" value="F:ubiquitin protein ligase activity"/>
    <property type="evidence" value="ECO:0007669"/>
    <property type="project" value="UniProtKB-EC"/>
</dbReference>
<dbReference type="InterPro" id="IPR011513">
    <property type="entry name" value="Nse1"/>
</dbReference>
<evidence type="ECO:0000256" key="3">
    <source>
        <dbReference type="ARBA" id="ARBA00010258"/>
    </source>
</evidence>
<evidence type="ECO:0000256" key="12">
    <source>
        <dbReference type="ARBA" id="ARBA00023172"/>
    </source>
</evidence>
<evidence type="ECO:0000256" key="2">
    <source>
        <dbReference type="ARBA" id="ARBA00004123"/>
    </source>
</evidence>
<evidence type="ECO:0000313" key="19">
    <source>
        <dbReference type="Proteomes" id="UP001149165"/>
    </source>
</evidence>
<keyword evidence="13 15" id="KW-0234">DNA repair</keyword>
<comment type="catalytic activity">
    <reaction evidence="1 15">
        <text>S-ubiquitinyl-[E2 ubiquitin-conjugating enzyme]-L-cysteine + [acceptor protein]-L-lysine = [E2 ubiquitin-conjugating enzyme]-L-cysteine + N(6)-ubiquitinyl-[acceptor protein]-L-lysine.</text>
        <dbReference type="EC" id="2.3.2.27"/>
    </reaction>
</comment>
<evidence type="ECO:0000256" key="8">
    <source>
        <dbReference type="ARBA" id="ARBA00022763"/>
    </source>
</evidence>
<comment type="subcellular location">
    <subcellularLocation>
        <location evidence="2 15">Nucleus</location>
    </subcellularLocation>
</comment>
<comment type="caution">
    <text evidence="18">The sequence shown here is derived from an EMBL/GenBank/DDBJ whole genome shotgun (WGS) entry which is preliminary data.</text>
</comment>
<gene>
    <name evidence="18" type="ORF">N7456_001047</name>
</gene>
<dbReference type="AlphaFoldDB" id="A0A9W9GD58"/>
<evidence type="ECO:0000256" key="14">
    <source>
        <dbReference type="ARBA" id="ARBA00023242"/>
    </source>
</evidence>
<reference evidence="18" key="1">
    <citation type="submission" date="2022-11" db="EMBL/GenBank/DDBJ databases">
        <authorList>
            <person name="Petersen C."/>
        </authorList>
    </citation>
    <scope>NUCLEOTIDE SEQUENCE</scope>
    <source>
        <strain evidence="18">IBT 30069</strain>
    </source>
</reference>
<keyword evidence="8 15" id="KW-0227">DNA damage</keyword>
<dbReference type="InterPro" id="IPR014857">
    <property type="entry name" value="Nse1_RING_C4HC3-type"/>
</dbReference>
<reference evidence="18" key="2">
    <citation type="journal article" date="2023" name="IMA Fungus">
        <title>Comparative genomic study of the Penicillium genus elucidates a diverse pangenome and 15 lateral gene transfer events.</title>
        <authorList>
            <person name="Petersen C."/>
            <person name="Sorensen T."/>
            <person name="Nielsen M.R."/>
            <person name="Sondergaard T.E."/>
            <person name="Sorensen J.L."/>
            <person name="Fitzpatrick D.A."/>
            <person name="Frisvad J.C."/>
            <person name="Nielsen K.L."/>
        </authorList>
    </citation>
    <scope>NUCLEOTIDE SEQUENCE</scope>
    <source>
        <strain evidence="18">IBT 30069</strain>
    </source>
</reference>
<keyword evidence="12 15" id="KW-0233">DNA recombination</keyword>
<keyword evidence="10 15" id="KW-0833">Ubl conjugation pathway</keyword>
<organism evidence="18 19">
    <name type="scientific">Penicillium angulare</name>
    <dbReference type="NCBI Taxonomy" id="116970"/>
    <lineage>
        <taxon>Eukaryota</taxon>
        <taxon>Fungi</taxon>
        <taxon>Dikarya</taxon>
        <taxon>Ascomycota</taxon>
        <taxon>Pezizomycotina</taxon>
        <taxon>Eurotiomycetes</taxon>
        <taxon>Eurotiomycetidae</taxon>
        <taxon>Eurotiales</taxon>
        <taxon>Aspergillaceae</taxon>
        <taxon>Penicillium</taxon>
    </lineage>
</organism>
<evidence type="ECO:0000256" key="13">
    <source>
        <dbReference type="ARBA" id="ARBA00023204"/>
    </source>
</evidence>
<dbReference type="CDD" id="cd16493">
    <property type="entry name" value="RING-CH-C4HC3_NSE1"/>
    <property type="match status" value="1"/>
</dbReference>
<comment type="subunit">
    <text evidence="15">Component of the Smc5-Smc6 complex.</text>
</comment>
<dbReference type="EC" id="2.3.2.27" evidence="4 15"/>
<evidence type="ECO:0000256" key="16">
    <source>
        <dbReference type="SAM" id="MobiDB-lite"/>
    </source>
</evidence>
<evidence type="ECO:0000256" key="5">
    <source>
        <dbReference type="ARBA" id="ARBA00019422"/>
    </source>
</evidence>
<evidence type="ECO:0000256" key="1">
    <source>
        <dbReference type="ARBA" id="ARBA00000900"/>
    </source>
</evidence>
<evidence type="ECO:0000256" key="7">
    <source>
        <dbReference type="ARBA" id="ARBA00022723"/>
    </source>
</evidence>
<dbReference type="EMBL" id="JAPQKH010000001">
    <property type="protein sequence ID" value="KAJ5116699.1"/>
    <property type="molecule type" value="Genomic_DNA"/>
</dbReference>
<dbReference type="GO" id="GO:0005634">
    <property type="term" value="C:nucleus"/>
    <property type="evidence" value="ECO:0007669"/>
    <property type="project" value="UniProtKB-SubCell"/>
</dbReference>
<dbReference type="InterPro" id="IPR013083">
    <property type="entry name" value="Znf_RING/FYVE/PHD"/>
</dbReference>
<dbReference type="InterPro" id="IPR036388">
    <property type="entry name" value="WH-like_DNA-bd_sf"/>
</dbReference>
<dbReference type="Gene3D" id="1.10.10.10">
    <property type="entry name" value="Winged helix-like DNA-binding domain superfamily/Winged helix DNA-binding domain"/>
    <property type="match status" value="1"/>
</dbReference>
<feature type="region of interest" description="Disordered" evidence="16">
    <location>
        <begin position="298"/>
        <end position="344"/>
    </location>
</feature>
<protein>
    <recommendedName>
        <fullName evidence="5 15">Non-structural maintenance of chromosomes element 1 homolog</fullName>
        <ecNumber evidence="4 15">2.3.2.27</ecNumber>
    </recommendedName>
</protein>
<evidence type="ECO:0000256" key="6">
    <source>
        <dbReference type="ARBA" id="ARBA00022679"/>
    </source>
</evidence>
<evidence type="ECO:0000313" key="18">
    <source>
        <dbReference type="EMBL" id="KAJ5116699.1"/>
    </source>
</evidence>
<feature type="compositionally biased region" description="Acidic residues" evidence="16">
    <location>
        <begin position="319"/>
        <end position="344"/>
    </location>
</feature>
<keyword evidence="19" id="KW-1185">Reference proteome</keyword>
<evidence type="ECO:0000256" key="9">
    <source>
        <dbReference type="ARBA" id="ARBA00022771"/>
    </source>
</evidence>
<feature type="domain" description="Non-structural maintenance of chromosomes element 1 RING C4HC3-type" evidence="17">
    <location>
        <begin position="236"/>
        <end position="278"/>
    </location>
</feature>
<dbReference type="OrthoDB" id="185455at2759"/>
<evidence type="ECO:0000256" key="4">
    <source>
        <dbReference type="ARBA" id="ARBA00012483"/>
    </source>
</evidence>
<dbReference type="GO" id="GO:0030915">
    <property type="term" value="C:Smc5-Smc6 complex"/>
    <property type="evidence" value="ECO:0007669"/>
    <property type="project" value="UniProtKB-UniRule"/>
</dbReference>
<dbReference type="Proteomes" id="UP001149165">
    <property type="component" value="Unassembled WGS sequence"/>
</dbReference>
<dbReference type="GO" id="GO:0000724">
    <property type="term" value="P:double-strand break repair via homologous recombination"/>
    <property type="evidence" value="ECO:0007669"/>
    <property type="project" value="TreeGrafter"/>
</dbReference>
<keyword evidence="11 15" id="KW-0862">Zinc</keyword>
<comment type="function">
    <text evidence="15">Acts in a DNA repair pathway for removal of UV-induced DNA damage that is distinct from classical nucleotide excision repair and in repair of ionizing radiation damage. Functions in homologous recombination repair of DNA double strand breaks and in recovery of stalled replication forks.</text>
</comment>
<evidence type="ECO:0000256" key="15">
    <source>
        <dbReference type="RuleBase" id="RU368018"/>
    </source>
</evidence>
<dbReference type="Gene3D" id="3.30.40.10">
    <property type="entry name" value="Zinc/RING finger domain, C3HC4 (zinc finger)"/>
    <property type="match status" value="1"/>
</dbReference>
<dbReference type="PANTHER" id="PTHR20973:SF0">
    <property type="entry name" value="NON-STRUCTURAL MAINTENANCE OF CHROMOSOMES ELEMENT 1 HOMOLOG"/>
    <property type="match status" value="1"/>
</dbReference>
<dbReference type="GO" id="GO:0008270">
    <property type="term" value="F:zinc ion binding"/>
    <property type="evidence" value="ECO:0007669"/>
    <property type="project" value="UniProtKB-KW"/>
</dbReference>
<accession>A0A9W9GD58</accession>
<dbReference type="SUPFAM" id="SSF57850">
    <property type="entry name" value="RING/U-box"/>
    <property type="match status" value="1"/>
</dbReference>
<dbReference type="Pfam" id="PF08746">
    <property type="entry name" value="zf-RING-like"/>
    <property type="match status" value="1"/>
</dbReference>
<dbReference type="PANTHER" id="PTHR20973">
    <property type="entry name" value="NON-SMC ELEMENT 1-RELATED"/>
    <property type="match status" value="1"/>
</dbReference>
<keyword evidence="7 15" id="KW-0479">Metal-binding</keyword>
<dbReference type="Pfam" id="PF07574">
    <property type="entry name" value="SMC_Nse1"/>
    <property type="match status" value="1"/>
</dbReference>
<keyword evidence="6 15" id="KW-0808">Transferase</keyword>
<comment type="similarity">
    <text evidence="3 15">Belongs to the NSE1 family.</text>
</comment>
<dbReference type="Gene3D" id="3.90.1150.220">
    <property type="match status" value="1"/>
</dbReference>
<evidence type="ECO:0000256" key="10">
    <source>
        <dbReference type="ARBA" id="ARBA00022786"/>
    </source>
</evidence>
<evidence type="ECO:0000256" key="11">
    <source>
        <dbReference type="ARBA" id="ARBA00022833"/>
    </source>
</evidence>
<evidence type="ECO:0000259" key="17">
    <source>
        <dbReference type="Pfam" id="PF08746"/>
    </source>
</evidence>